<dbReference type="Proteomes" id="UP000216345">
    <property type="component" value="Unassembled WGS sequence"/>
</dbReference>
<dbReference type="EMBL" id="NNRK01000034">
    <property type="protein sequence ID" value="OYR09575.1"/>
    <property type="molecule type" value="Genomic_DNA"/>
</dbReference>
<name>A0A256F3Z5_9HYPH</name>
<protein>
    <submittedName>
        <fullName evidence="1">DNA protection during starvation domain protein</fullName>
    </submittedName>
</protein>
<sequence>MAQVATRIVAQIAARIINCGSTPGRGGIEGKYLHKPSGKSEIVPRQAKHIKRVKFTSCSGNQNPCKAFLCWMRGGYQLPYPETGLLLRSGGAGFRKTNLFSLSDVPIADTQPDRAKDMRIKCPRSRCMQPATIFPPIPRPR</sequence>
<comment type="caution">
    <text evidence="1">The sequence shown here is derived from an EMBL/GenBank/DDBJ whole genome shotgun (WGS) entry which is preliminary data.</text>
</comment>
<accession>A0A256F3Z5</accession>
<evidence type="ECO:0000313" key="1">
    <source>
        <dbReference type="EMBL" id="OYR09575.1"/>
    </source>
</evidence>
<keyword evidence="2" id="KW-1185">Reference proteome</keyword>
<dbReference type="AlphaFoldDB" id="A0A256F3Z5"/>
<organism evidence="1 2">
    <name type="scientific">Brucella rhizosphaerae</name>
    <dbReference type="NCBI Taxonomy" id="571254"/>
    <lineage>
        <taxon>Bacteria</taxon>
        <taxon>Pseudomonadati</taxon>
        <taxon>Pseudomonadota</taxon>
        <taxon>Alphaproteobacteria</taxon>
        <taxon>Hyphomicrobiales</taxon>
        <taxon>Brucellaceae</taxon>
        <taxon>Brucella/Ochrobactrum group</taxon>
        <taxon>Brucella</taxon>
    </lineage>
</organism>
<gene>
    <name evidence="1" type="ORF">CEV32_2005</name>
</gene>
<proteinExistence type="predicted"/>
<evidence type="ECO:0000313" key="2">
    <source>
        <dbReference type="Proteomes" id="UP000216345"/>
    </source>
</evidence>
<reference evidence="1 2" key="1">
    <citation type="submission" date="2017-07" db="EMBL/GenBank/DDBJ databases">
        <title>Phylogenetic study on the rhizospheric bacterium Ochrobactrum sp. A44.</title>
        <authorList>
            <person name="Krzyzanowska D.M."/>
            <person name="Ossowicki A."/>
            <person name="Rajewska M."/>
            <person name="Maciag T."/>
            <person name="Kaczynski Z."/>
            <person name="Czerwicka M."/>
            <person name="Jafra S."/>
        </authorList>
    </citation>
    <scope>NUCLEOTIDE SEQUENCE [LARGE SCALE GENOMIC DNA]</scope>
    <source>
        <strain evidence="1 2">PR17</strain>
    </source>
</reference>